<protein>
    <submittedName>
        <fullName evidence="1">MYG1 exonuclease</fullName>
    </submittedName>
</protein>
<name>A0AC11B3H2_SHEEP</name>
<evidence type="ECO:0000313" key="1">
    <source>
        <dbReference type="Ensembl" id="ENSOARP00020008777.2"/>
    </source>
</evidence>
<sequence>MLGGRPSARPVAIGTAGNRKWACAGASPSGSALLLTPRGGSCMGRRFLRGFLPLLLPPPPLRSPHLKLSLEPVPPSKRPRSHLMAPPRIGTHNGTFHCDEALACALLRLLPEYRDAEIVRTRDPEKLAACDIVVDVGGEYDPQRHRYDHHQRSFTETMSSLSPGKPWQTKLSSAGLIYLHFGHKLLAQLLGASEEDGMVGTLYDKMYENFVEEVDAVDNGISQWEEGEPRYLLTTTLSARVARLNPTWNQPNQDTEAGFKRAMDLVREEFLQRLDFYQNSWLPARALVEEALAKRFQVWAREEALWPWRVRAGRLLTCWGSCSYPEPSIPAPLPLQVDPSGEIIELEKGGCPWKEHLYQLESGLSPAGTIAFVIYTDQAGQWRVQCVPKEPHSFQSRLPLLEPWRGLRDEALDQISGIPGCIFVHASGFIGGHRTREGALSMARATLAQRPAPTPAPNPLVQ</sequence>
<proteinExistence type="predicted"/>
<accession>A0AC11B3H2</accession>
<reference evidence="1" key="1">
    <citation type="submission" date="2020-11" db="EMBL/GenBank/DDBJ databases">
        <authorList>
            <person name="Davenport K.M."/>
            <person name="Bickhart D.M."/>
            <person name="Smith T.P.L."/>
            <person name="Murdoch B.M."/>
            <person name="Rosen B.D."/>
        </authorList>
    </citation>
    <scope>NUCLEOTIDE SEQUENCE [LARGE SCALE GENOMIC DNA]</scope>
    <source>
        <strain evidence="1">OAR_USU_Benz2616</strain>
    </source>
</reference>
<organism evidence="1">
    <name type="scientific">Ovis aries</name>
    <name type="common">Sheep</name>
    <dbReference type="NCBI Taxonomy" id="9940"/>
    <lineage>
        <taxon>Eukaryota</taxon>
        <taxon>Metazoa</taxon>
        <taxon>Chordata</taxon>
        <taxon>Craniata</taxon>
        <taxon>Vertebrata</taxon>
        <taxon>Euteleostomi</taxon>
        <taxon>Mammalia</taxon>
        <taxon>Eutheria</taxon>
        <taxon>Laurasiatheria</taxon>
        <taxon>Artiodactyla</taxon>
        <taxon>Ruminantia</taxon>
        <taxon>Pecora</taxon>
        <taxon>Bovidae</taxon>
        <taxon>Caprinae</taxon>
        <taxon>Ovis</taxon>
    </lineage>
</organism>
<reference evidence="1" key="2">
    <citation type="submission" date="2025-08" db="UniProtKB">
        <authorList>
            <consortium name="Ensembl"/>
        </authorList>
    </citation>
    <scope>IDENTIFICATION</scope>
</reference>
<gene>
    <name evidence="1" type="primary">MYG1</name>
</gene>
<reference evidence="1" key="3">
    <citation type="submission" date="2025-09" db="UniProtKB">
        <authorList>
            <consortium name="Ensembl"/>
        </authorList>
    </citation>
    <scope>IDENTIFICATION</scope>
</reference>
<dbReference type="Ensembl" id="ENSOART00020010666.2">
    <property type="protein sequence ID" value="ENSOARP00020008777.2"/>
    <property type="gene ID" value="ENSOARG00020006926.2"/>
</dbReference>